<organism evidence="3 4">
    <name type="scientific">Tetrapyrgos nigripes</name>
    <dbReference type="NCBI Taxonomy" id="182062"/>
    <lineage>
        <taxon>Eukaryota</taxon>
        <taxon>Fungi</taxon>
        <taxon>Dikarya</taxon>
        <taxon>Basidiomycota</taxon>
        <taxon>Agaricomycotina</taxon>
        <taxon>Agaricomycetes</taxon>
        <taxon>Agaricomycetidae</taxon>
        <taxon>Agaricales</taxon>
        <taxon>Marasmiineae</taxon>
        <taxon>Marasmiaceae</taxon>
        <taxon>Tetrapyrgos</taxon>
    </lineage>
</organism>
<evidence type="ECO:0000313" key="3">
    <source>
        <dbReference type="EMBL" id="KAF5356678.1"/>
    </source>
</evidence>
<sequence length="122" mass="13628">MDQDGLFPCGDCSRRLKTQQGWKQHRDLKHGPATAAPHFPTPEFQTPSPPPFSRPSSPIFSSRRSPRRRKNSSPVHLTWAAAPLELHKYGTQVTNHLILDSTPCDIEGDDLPDDTPPPTQEP</sequence>
<proteinExistence type="predicted"/>
<accession>A0A8H5LGW6</accession>
<feature type="region of interest" description="Disordered" evidence="1">
    <location>
        <begin position="18"/>
        <end position="76"/>
    </location>
</feature>
<evidence type="ECO:0000256" key="1">
    <source>
        <dbReference type="SAM" id="MobiDB-lite"/>
    </source>
</evidence>
<comment type="caution">
    <text evidence="3">The sequence shown here is derived from an EMBL/GenBank/DDBJ whole genome shotgun (WGS) entry which is preliminary data.</text>
</comment>
<dbReference type="InterPro" id="IPR013087">
    <property type="entry name" value="Znf_C2H2_type"/>
</dbReference>
<protein>
    <recommendedName>
        <fullName evidence="2">C2H2-type domain-containing protein</fullName>
    </recommendedName>
</protein>
<feature type="domain" description="C2H2-type" evidence="2">
    <location>
        <begin position="9"/>
        <end position="30"/>
    </location>
</feature>
<feature type="compositionally biased region" description="Low complexity" evidence="1">
    <location>
        <begin position="54"/>
        <end position="63"/>
    </location>
</feature>
<dbReference type="EMBL" id="JAACJM010000053">
    <property type="protein sequence ID" value="KAF5356678.1"/>
    <property type="molecule type" value="Genomic_DNA"/>
</dbReference>
<feature type="region of interest" description="Disordered" evidence="1">
    <location>
        <begin position="100"/>
        <end position="122"/>
    </location>
</feature>
<keyword evidence="4" id="KW-1185">Reference proteome</keyword>
<dbReference type="PROSITE" id="PS00028">
    <property type="entry name" value="ZINC_FINGER_C2H2_1"/>
    <property type="match status" value="1"/>
</dbReference>
<gene>
    <name evidence="3" type="ORF">D9758_013732</name>
</gene>
<reference evidence="3 4" key="1">
    <citation type="journal article" date="2020" name="ISME J.">
        <title>Uncovering the hidden diversity of litter-decomposition mechanisms in mushroom-forming fungi.</title>
        <authorList>
            <person name="Floudas D."/>
            <person name="Bentzer J."/>
            <person name="Ahren D."/>
            <person name="Johansson T."/>
            <person name="Persson P."/>
            <person name="Tunlid A."/>
        </authorList>
    </citation>
    <scope>NUCLEOTIDE SEQUENCE [LARGE SCALE GENOMIC DNA]</scope>
    <source>
        <strain evidence="3 4">CBS 291.85</strain>
    </source>
</reference>
<evidence type="ECO:0000313" key="4">
    <source>
        <dbReference type="Proteomes" id="UP000559256"/>
    </source>
</evidence>
<evidence type="ECO:0000259" key="2">
    <source>
        <dbReference type="PROSITE" id="PS00028"/>
    </source>
</evidence>
<name>A0A8H5LGW6_9AGAR</name>
<dbReference type="Proteomes" id="UP000559256">
    <property type="component" value="Unassembled WGS sequence"/>
</dbReference>
<dbReference type="AlphaFoldDB" id="A0A8H5LGW6"/>